<proteinExistence type="predicted"/>
<dbReference type="Proteomes" id="UP000094389">
    <property type="component" value="Unassembled WGS sequence"/>
</dbReference>
<name>A0A1E4RTM0_CYBJN</name>
<feature type="region of interest" description="Disordered" evidence="1">
    <location>
        <begin position="71"/>
        <end position="122"/>
    </location>
</feature>
<gene>
    <name evidence="2" type="ORF">CYBJADRAFT_165112</name>
</gene>
<dbReference type="EMBL" id="KV453990">
    <property type="protein sequence ID" value="ODV70578.1"/>
    <property type="molecule type" value="Genomic_DNA"/>
</dbReference>
<dbReference type="GeneID" id="30988295"/>
<feature type="compositionally biased region" description="Basic and acidic residues" evidence="1">
    <location>
        <begin position="98"/>
        <end position="108"/>
    </location>
</feature>
<feature type="compositionally biased region" description="Low complexity" evidence="1">
    <location>
        <begin position="71"/>
        <end position="86"/>
    </location>
</feature>
<protein>
    <submittedName>
        <fullName evidence="2">Uncharacterized protein</fullName>
    </submittedName>
</protein>
<evidence type="ECO:0000256" key="1">
    <source>
        <dbReference type="SAM" id="MobiDB-lite"/>
    </source>
</evidence>
<accession>A0A1E4RTM0</accession>
<sequence length="150" mass="15764">DDETRTEKQLSTTVVTVTSCDETRCTESAKTITKGKDDGTTKKSTVTTVVTVTSCSDDICVEVPVSTTVVKSKTVTPTPQTPTETVGAPDITQGGVSPEHDTDQKEVTSKTSVVEADSTHTSPTVETFEGSAVKLATSFFAVVILGLITF</sequence>
<evidence type="ECO:0000313" key="3">
    <source>
        <dbReference type="Proteomes" id="UP000094389"/>
    </source>
</evidence>
<evidence type="ECO:0000313" key="2">
    <source>
        <dbReference type="EMBL" id="ODV70578.1"/>
    </source>
</evidence>
<dbReference type="RefSeq" id="XP_020067617.1">
    <property type="nucleotide sequence ID" value="XM_020213899.1"/>
</dbReference>
<keyword evidence="3" id="KW-1185">Reference proteome</keyword>
<organism evidence="2 3">
    <name type="scientific">Cyberlindnera jadinii (strain ATCC 18201 / CBS 1600 / BCRC 20928 / JCM 3617 / NBRC 0987 / NRRL Y-1542)</name>
    <name type="common">Torula yeast</name>
    <name type="synonym">Candida utilis</name>
    <dbReference type="NCBI Taxonomy" id="983966"/>
    <lineage>
        <taxon>Eukaryota</taxon>
        <taxon>Fungi</taxon>
        <taxon>Dikarya</taxon>
        <taxon>Ascomycota</taxon>
        <taxon>Saccharomycotina</taxon>
        <taxon>Saccharomycetes</taxon>
        <taxon>Phaffomycetales</taxon>
        <taxon>Phaffomycetaceae</taxon>
        <taxon>Cyberlindnera</taxon>
    </lineage>
</organism>
<dbReference type="AlphaFoldDB" id="A0A1E4RTM0"/>
<reference evidence="2 3" key="1">
    <citation type="journal article" date="2016" name="Proc. Natl. Acad. Sci. U.S.A.">
        <title>Comparative genomics of biotechnologically important yeasts.</title>
        <authorList>
            <person name="Riley R."/>
            <person name="Haridas S."/>
            <person name="Wolfe K.H."/>
            <person name="Lopes M.R."/>
            <person name="Hittinger C.T."/>
            <person name="Goeker M."/>
            <person name="Salamov A.A."/>
            <person name="Wisecaver J.H."/>
            <person name="Long T.M."/>
            <person name="Calvey C.H."/>
            <person name="Aerts A.L."/>
            <person name="Barry K.W."/>
            <person name="Choi C."/>
            <person name="Clum A."/>
            <person name="Coughlan A.Y."/>
            <person name="Deshpande S."/>
            <person name="Douglass A.P."/>
            <person name="Hanson S.J."/>
            <person name="Klenk H.-P."/>
            <person name="LaButti K.M."/>
            <person name="Lapidus A."/>
            <person name="Lindquist E.A."/>
            <person name="Lipzen A.M."/>
            <person name="Meier-Kolthoff J.P."/>
            <person name="Ohm R.A."/>
            <person name="Otillar R.P."/>
            <person name="Pangilinan J.L."/>
            <person name="Peng Y."/>
            <person name="Rokas A."/>
            <person name="Rosa C.A."/>
            <person name="Scheuner C."/>
            <person name="Sibirny A.A."/>
            <person name="Slot J.C."/>
            <person name="Stielow J.B."/>
            <person name="Sun H."/>
            <person name="Kurtzman C.P."/>
            <person name="Blackwell M."/>
            <person name="Grigoriev I.V."/>
            <person name="Jeffries T.W."/>
        </authorList>
    </citation>
    <scope>NUCLEOTIDE SEQUENCE [LARGE SCALE GENOMIC DNA]</scope>
    <source>
        <strain evidence="3">ATCC 18201 / CBS 1600 / BCRC 20928 / JCM 3617 / NBRC 0987 / NRRL Y-1542</strain>
    </source>
</reference>
<feature type="non-terminal residue" evidence="2">
    <location>
        <position position="1"/>
    </location>
</feature>